<dbReference type="Proteomes" id="UP000265520">
    <property type="component" value="Unassembled WGS sequence"/>
</dbReference>
<sequence length="61" mass="6829">MVVPGRLLHLDNSVLRSLAIDYAGNPQAERDSGAVTYFEEMTLSYYDELLVFDGENSEDTT</sequence>
<dbReference type="EMBL" id="LXQA010164259">
    <property type="protein sequence ID" value="MCI28214.1"/>
    <property type="molecule type" value="Genomic_DNA"/>
</dbReference>
<keyword evidence="2" id="KW-1185">Reference proteome</keyword>
<comment type="caution">
    <text evidence="1">The sequence shown here is derived from an EMBL/GenBank/DDBJ whole genome shotgun (WGS) entry which is preliminary data.</text>
</comment>
<accession>A0A392QWI8</accession>
<evidence type="ECO:0000313" key="2">
    <source>
        <dbReference type="Proteomes" id="UP000265520"/>
    </source>
</evidence>
<reference evidence="1 2" key="1">
    <citation type="journal article" date="2018" name="Front. Plant Sci.">
        <title>Red Clover (Trifolium pratense) and Zigzag Clover (T. medium) - A Picture of Genomic Similarities and Differences.</title>
        <authorList>
            <person name="Dluhosova J."/>
            <person name="Istvanek J."/>
            <person name="Nedelnik J."/>
            <person name="Repkova J."/>
        </authorList>
    </citation>
    <scope>NUCLEOTIDE SEQUENCE [LARGE SCALE GENOMIC DNA]</scope>
    <source>
        <strain evidence="2">cv. 10/8</strain>
        <tissue evidence="1">Leaf</tissue>
    </source>
</reference>
<feature type="non-terminal residue" evidence="1">
    <location>
        <position position="61"/>
    </location>
</feature>
<protein>
    <submittedName>
        <fullName evidence="1">Uncharacterized protein</fullName>
    </submittedName>
</protein>
<dbReference type="AlphaFoldDB" id="A0A392QWI8"/>
<proteinExistence type="predicted"/>
<evidence type="ECO:0000313" key="1">
    <source>
        <dbReference type="EMBL" id="MCI28214.1"/>
    </source>
</evidence>
<organism evidence="1 2">
    <name type="scientific">Trifolium medium</name>
    <dbReference type="NCBI Taxonomy" id="97028"/>
    <lineage>
        <taxon>Eukaryota</taxon>
        <taxon>Viridiplantae</taxon>
        <taxon>Streptophyta</taxon>
        <taxon>Embryophyta</taxon>
        <taxon>Tracheophyta</taxon>
        <taxon>Spermatophyta</taxon>
        <taxon>Magnoliopsida</taxon>
        <taxon>eudicotyledons</taxon>
        <taxon>Gunneridae</taxon>
        <taxon>Pentapetalae</taxon>
        <taxon>rosids</taxon>
        <taxon>fabids</taxon>
        <taxon>Fabales</taxon>
        <taxon>Fabaceae</taxon>
        <taxon>Papilionoideae</taxon>
        <taxon>50 kb inversion clade</taxon>
        <taxon>NPAAA clade</taxon>
        <taxon>Hologalegina</taxon>
        <taxon>IRL clade</taxon>
        <taxon>Trifolieae</taxon>
        <taxon>Trifolium</taxon>
    </lineage>
</organism>
<name>A0A392QWI8_9FABA</name>